<evidence type="ECO:0000313" key="2">
    <source>
        <dbReference type="EMBL" id="GAB32764.1"/>
    </source>
</evidence>
<evidence type="ECO:0000313" key="3">
    <source>
        <dbReference type="Proteomes" id="UP000005038"/>
    </source>
</evidence>
<dbReference type="STRING" id="1108044.GOOTI_025_00440"/>
<evidence type="ECO:0008006" key="4">
    <source>
        <dbReference type="Google" id="ProtNLM"/>
    </source>
</evidence>
<organism evidence="2 3">
    <name type="scientific">Gordonia otitidis (strain DSM 44809 / CCUG 52243 / JCM 12355 / NBRC 100426 / IFM 10032)</name>
    <dbReference type="NCBI Taxonomy" id="1108044"/>
    <lineage>
        <taxon>Bacteria</taxon>
        <taxon>Bacillati</taxon>
        <taxon>Actinomycetota</taxon>
        <taxon>Actinomycetes</taxon>
        <taxon>Mycobacteriales</taxon>
        <taxon>Gordoniaceae</taxon>
        <taxon>Gordonia</taxon>
    </lineage>
</organism>
<evidence type="ECO:0000256" key="1">
    <source>
        <dbReference type="SAM" id="MobiDB-lite"/>
    </source>
</evidence>
<dbReference type="OrthoDB" id="4377479at2"/>
<gene>
    <name evidence="2" type="ORF">GOOTI_025_00440</name>
</gene>
<dbReference type="Proteomes" id="UP000005038">
    <property type="component" value="Unassembled WGS sequence"/>
</dbReference>
<feature type="region of interest" description="Disordered" evidence="1">
    <location>
        <begin position="1"/>
        <end position="73"/>
    </location>
</feature>
<dbReference type="AlphaFoldDB" id="H5TH06"/>
<sequence>MTSDGSPDDHVDPKDPSPASAGEQPPLGDVVDAEILDADVVEHGPTGSGSAGMPSVSGTAHVDPDYNEQGVPSFDFVRDKIEKRISTAIGSHELADASPEGRSIDEMVRKREEAAKKKLDEIRKSMGS</sequence>
<keyword evidence="3" id="KW-1185">Reference proteome</keyword>
<comment type="caution">
    <text evidence="2">The sequence shown here is derived from an EMBL/GenBank/DDBJ whole genome shotgun (WGS) entry which is preliminary data.</text>
</comment>
<protein>
    <recommendedName>
        <fullName evidence="4">PspA domain-containing protein</fullName>
    </recommendedName>
</protein>
<name>H5TH06_GORO1</name>
<proteinExistence type="predicted"/>
<dbReference type="EMBL" id="BAFB01000025">
    <property type="protein sequence ID" value="GAB32764.1"/>
    <property type="molecule type" value="Genomic_DNA"/>
</dbReference>
<dbReference type="RefSeq" id="WP_007237028.1">
    <property type="nucleotide sequence ID" value="NZ_BAFB01000025.1"/>
</dbReference>
<reference evidence="2" key="1">
    <citation type="submission" date="2012-02" db="EMBL/GenBank/DDBJ databases">
        <title>Whole genome shotgun sequence of Gordonia otitidis NBRC 100426.</title>
        <authorList>
            <person name="Yoshida I."/>
            <person name="Hosoyama A."/>
            <person name="Tsuchikane K."/>
            <person name="Katsumata H."/>
            <person name="Yamazaki S."/>
            <person name="Fujita N."/>
        </authorList>
    </citation>
    <scope>NUCLEOTIDE SEQUENCE [LARGE SCALE GENOMIC DNA]</scope>
    <source>
        <strain evidence="2">NBRC 100426</strain>
    </source>
</reference>
<accession>H5TH06</accession>